<name>A0AAV2SHU9_MEGNR</name>
<organism evidence="7 8">
    <name type="scientific">Meganyctiphanes norvegica</name>
    <name type="common">Northern krill</name>
    <name type="synonym">Thysanopoda norvegica</name>
    <dbReference type="NCBI Taxonomy" id="48144"/>
    <lineage>
        <taxon>Eukaryota</taxon>
        <taxon>Metazoa</taxon>
        <taxon>Ecdysozoa</taxon>
        <taxon>Arthropoda</taxon>
        <taxon>Crustacea</taxon>
        <taxon>Multicrustacea</taxon>
        <taxon>Malacostraca</taxon>
        <taxon>Eumalacostraca</taxon>
        <taxon>Eucarida</taxon>
        <taxon>Euphausiacea</taxon>
        <taxon>Euphausiidae</taxon>
        <taxon>Meganyctiphanes</taxon>
    </lineage>
</organism>
<comment type="caution">
    <text evidence="7">The sequence shown here is derived from an EMBL/GenBank/DDBJ whole genome shotgun (WGS) entry which is preliminary data.</text>
</comment>
<dbReference type="GO" id="GO:0005911">
    <property type="term" value="C:cell-cell junction"/>
    <property type="evidence" value="ECO:0007669"/>
    <property type="project" value="TreeGrafter"/>
</dbReference>
<evidence type="ECO:0000256" key="2">
    <source>
        <dbReference type="ARBA" id="ARBA00023136"/>
    </source>
</evidence>
<keyword evidence="8" id="KW-1185">Reference proteome</keyword>
<protein>
    <recommendedName>
        <fullName evidence="6">Ig-like domain-containing protein</fullName>
    </recommendedName>
</protein>
<dbReference type="PROSITE" id="PS50835">
    <property type="entry name" value="IG_LIKE"/>
    <property type="match status" value="1"/>
</dbReference>
<dbReference type="AlphaFoldDB" id="A0AAV2SHU9"/>
<evidence type="ECO:0000259" key="6">
    <source>
        <dbReference type="PROSITE" id="PS50835"/>
    </source>
</evidence>
<dbReference type="PANTHER" id="PTHR11640:SF31">
    <property type="entry name" value="IRREGULAR CHIASM C-ROUGHEST PROTEIN-RELATED"/>
    <property type="match status" value="1"/>
</dbReference>
<reference evidence="7 8" key="1">
    <citation type="submission" date="2024-05" db="EMBL/GenBank/DDBJ databases">
        <authorList>
            <person name="Wallberg A."/>
        </authorList>
    </citation>
    <scope>NUCLEOTIDE SEQUENCE [LARGE SCALE GENOMIC DNA]</scope>
</reference>
<dbReference type="InterPro" id="IPR051275">
    <property type="entry name" value="Cell_adhesion_signaling"/>
</dbReference>
<dbReference type="Gene3D" id="2.60.40.10">
    <property type="entry name" value="Immunoglobulins"/>
    <property type="match status" value="2"/>
</dbReference>
<sequence>HHALPDGRLLVHAVSSADSFATYRCHVLHALTQATALSPAARITVHDPRETMSPRMVTKSDTLQQIGSQSLVVPCVAHGHPVPQYRWYQNRGGMQVALPPTSVGIAPGSMTRTSTPQGSSDEGVLLLEPGRLQDTVAIITCEADNSAGRDTMEIRVERSTMGLIVTVQPQVLVVDSGTEGRLHCLLGPHHLPP</sequence>
<keyword evidence="4" id="KW-0325">Glycoprotein</keyword>
<gene>
    <name evidence="7" type="ORF">MNOR_LOCUS36948</name>
</gene>
<feature type="non-terminal residue" evidence="7">
    <location>
        <position position="193"/>
    </location>
</feature>
<evidence type="ECO:0000256" key="3">
    <source>
        <dbReference type="ARBA" id="ARBA00023157"/>
    </source>
</evidence>
<dbReference type="GO" id="GO:0005886">
    <property type="term" value="C:plasma membrane"/>
    <property type="evidence" value="ECO:0007669"/>
    <property type="project" value="TreeGrafter"/>
</dbReference>
<dbReference type="InterPro" id="IPR013783">
    <property type="entry name" value="Ig-like_fold"/>
</dbReference>
<dbReference type="GO" id="GO:0098609">
    <property type="term" value="P:cell-cell adhesion"/>
    <property type="evidence" value="ECO:0007669"/>
    <property type="project" value="TreeGrafter"/>
</dbReference>
<dbReference type="GO" id="GO:0050839">
    <property type="term" value="F:cell adhesion molecule binding"/>
    <property type="evidence" value="ECO:0007669"/>
    <property type="project" value="TreeGrafter"/>
</dbReference>
<dbReference type="EMBL" id="CAXKWB010070835">
    <property type="protein sequence ID" value="CAL4194627.1"/>
    <property type="molecule type" value="Genomic_DNA"/>
</dbReference>
<dbReference type="InterPro" id="IPR036179">
    <property type="entry name" value="Ig-like_dom_sf"/>
</dbReference>
<evidence type="ECO:0000256" key="5">
    <source>
        <dbReference type="ARBA" id="ARBA00023319"/>
    </source>
</evidence>
<dbReference type="SUPFAM" id="SSF48726">
    <property type="entry name" value="Immunoglobulin"/>
    <property type="match status" value="1"/>
</dbReference>
<proteinExistence type="predicted"/>
<keyword evidence="5" id="KW-0393">Immunoglobulin domain</keyword>
<evidence type="ECO:0000313" key="8">
    <source>
        <dbReference type="Proteomes" id="UP001497623"/>
    </source>
</evidence>
<accession>A0AAV2SHU9</accession>
<dbReference type="InterPro" id="IPR007110">
    <property type="entry name" value="Ig-like_dom"/>
</dbReference>
<feature type="domain" description="Ig-like" evidence="6">
    <location>
        <begin position="48"/>
        <end position="157"/>
    </location>
</feature>
<evidence type="ECO:0000313" key="7">
    <source>
        <dbReference type="EMBL" id="CAL4194627.1"/>
    </source>
</evidence>
<dbReference type="PANTHER" id="PTHR11640">
    <property type="entry name" value="NEPHRIN"/>
    <property type="match status" value="1"/>
</dbReference>
<evidence type="ECO:0000256" key="4">
    <source>
        <dbReference type="ARBA" id="ARBA00023180"/>
    </source>
</evidence>
<keyword evidence="2" id="KW-0472">Membrane</keyword>
<dbReference type="Proteomes" id="UP001497623">
    <property type="component" value="Unassembled WGS sequence"/>
</dbReference>
<comment type="subcellular location">
    <subcellularLocation>
        <location evidence="1">Membrane</location>
        <topology evidence="1">Single-pass type I membrane protein</topology>
    </subcellularLocation>
</comment>
<keyword evidence="3" id="KW-1015">Disulfide bond</keyword>
<feature type="non-terminal residue" evidence="7">
    <location>
        <position position="1"/>
    </location>
</feature>
<evidence type="ECO:0000256" key="1">
    <source>
        <dbReference type="ARBA" id="ARBA00004479"/>
    </source>
</evidence>